<evidence type="ECO:0000313" key="2">
    <source>
        <dbReference type="Proteomes" id="UP000718593"/>
    </source>
</evidence>
<dbReference type="Gene3D" id="3.20.20.370">
    <property type="entry name" value="Glycoside hydrolase/deacetylase"/>
    <property type="match status" value="1"/>
</dbReference>
<dbReference type="EMBL" id="JABZMI010000266">
    <property type="protein sequence ID" value="MBF1165738.1"/>
    <property type="molecule type" value="Genomic_DNA"/>
</dbReference>
<name>A0A930G2E6_9RHOO</name>
<dbReference type="AlphaFoldDB" id="A0A930G2E6"/>
<dbReference type="InterPro" id="IPR011330">
    <property type="entry name" value="Glyco_hydro/deAcase_b/a-brl"/>
</dbReference>
<protein>
    <submittedName>
        <fullName evidence="1">Polysaccharide deacetylase family protein</fullName>
    </submittedName>
</protein>
<dbReference type="Proteomes" id="UP000718593">
    <property type="component" value="Unassembled WGS sequence"/>
</dbReference>
<sequence length="320" mass="35369">MNVHLTFDIEVWCNGWTNLDAEFASCYPRYVYGHSKHGDYALPKTLEILNRHGLCGVFFVEPLFSARFGARYLEQIVRLIDDAGQEVQLHLHPEWTDEITPAIIPDVAAKRQHLTYYTLDEQTALIGHAKALLETAVGKPITAFRAGSYAINEDTFEALASNGIAVDSSINRCYTISAPELVRQQGATAPLTVNGIATYPVTVFHDGFGRERPAQVGACSFGEMRQALESACAEGCSDFVIVSHNFEMLKPGRSDPDFVVVHRFEQLCRFLAENKDAMPVSGFAPLATVPGSSAKYRSPRTGMLPTVWRLAEQLARRGLS</sequence>
<proteinExistence type="predicted"/>
<dbReference type="CDD" id="cd10933">
    <property type="entry name" value="CE4_u9"/>
    <property type="match status" value="1"/>
</dbReference>
<organism evidence="1 2">
    <name type="scientific">Dechloromonas agitata</name>
    <dbReference type="NCBI Taxonomy" id="73030"/>
    <lineage>
        <taxon>Bacteria</taxon>
        <taxon>Pseudomonadati</taxon>
        <taxon>Pseudomonadota</taxon>
        <taxon>Betaproteobacteria</taxon>
        <taxon>Rhodocyclales</taxon>
        <taxon>Azonexaceae</taxon>
        <taxon>Dechloromonas</taxon>
    </lineage>
</organism>
<gene>
    <name evidence="1" type="ORF">HXL68_11965</name>
</gene>
<dbReference type="GO" id="GO:0005975">
    <property type="term" value="P:carbohydrate metabolic process"/>
    <property type="evidence" value="ECO:0007669"/>
    <property type="project" value="InterPro"/>
</dbReference>
<comment type="caution">
    <text evidence="1">The sequence shown here is derived from an EMBL/GenBank/DDBJ whole genome shotgun (WGS) entry which is preliminary data.</text>
</comment>
<accession>A0A930G2E6</accession>
<evidence type="ECO:0000313" key="1">
    <source>
        <dbReference type="EMBL" id="MBF1165738.1"/>
    </source>
</evidence>
<dbReference type="SUPFAM" id="SSF88713">
    <property type="entry name" value="Glycoside hydrolase/deacetylase"/>
    <property type="match status" value="1"/>
</dbReference>
<reference evidence="1" key="1">
    <citation type="submission" date="2020-04" db="EMBL/GenBank/DDBJ databases">
        <title>Deep metagenomics examines the oral microbiome during advanced dental caries in children, revealing novel taxa and co-occurrences with host molecules.</title>
        <authorList>
            <person name="Baker J.L."/>
            <person name="Morton J.T."/>
            <person name="Dinis M."/>
            <person name="Alvarez R."/>
            <person name="Tran N.C."/>
            <person name="Knight R."/>
            <person name="Edlund A."/>
        </authorList>
    </citation>
    <scope>NUCLEOTIDE SEQUENCE</scope>
    <source>
        <strain evidence="1">JCVI_32_bin.24</strain>
    </source>
</reference>